<dbReference type="RefSeq" id="XP_060304229.1">
    <property type="nucleotide sequence ID" value="XM_060465200.1"/>
</dbReference>
<feature type="region of interest" description="Disordered" evidence="1">
    <location>
        <begin position="139"/>
        <end position="159"/>
    </location>
</feature>
<dbReference type="EMBL" id="MOOE01000040">
    <property type="protein sequence ID" value="KAK1503147.1"/>
    <property type="molecule type" value="Genomic_DNA"/>
</dbReference>
<dbReference type="GeneID" id="85348747"/>
<organism evidence="2 3">
    <name type="scientific">Colletotrichum costaricense</name>
    <dbReference type="NCBI Taxonomy" id="1209916"/>
    <lineage>
        <taxon>Eukaryota</taxon>
        <taxon>Fungi</taxon>
        <taxon>Dikarya</taxon>
        <taxon>Ascomycota</taxon>
        <taxon>Pezizomycotina</taxon>
        <taxon>Sordariomycetes</taxon>
        <taxon>Hypocreomycetidae</taxon>
        <taxon>Glomerellales</taxon>
        <taxon>Glomerellaceae</taxon>
        <taxon>Colletotrichum</taxon>
        <taxon>Colletotrichum acutatum species complex</taxon>
    </lineage>
</organism>
<gene>
    <name evidence="2" type="ORF">CCOS01_17066</name>
</gene>
<reference evidence="2 3" key="1">
    <citation type="submission" date="2016-10" db="EMBL/GenBank/DDBJ databases">
        <title>The genome sequence of Colletotrichum fioriniae PJ7.</title>
        <authorList>
            <person name="Baroncelli R."/>
        </authorList>
    </citation>
    <scope>NUCLEOTIDE SEQUENCE [LARGE SCALE GENOMIC DNA]</scope>
    <source>
        <strain evidence="2 3">IMI 309622</strain>
    </source>
</reference>
<accession>A0AAI9YEB4</accession>
<protein>
    <submittedName>
        <fullName evidence="2">Uncharacterized protein</fullName>
    </submittedName>
</protein>
<evidence type="ECO:0000256" key="1">
    <source>
        <dbReference type="SAM" id="MobiDB-lite"/>
    </source>
</evidence>
<comment type="caution">
    <text evidence="2">The sequence shown here is derived from an EMBL/GenBank/DDBJ whole genome shotgun (WGS) entry which is preliminary data.</text>
</comment>
<evidence type="ECO:0000313" key="2">
    <source>
        <dbReference type="EMBL" id="KAK1503147.1"/>
    </source>
</evidence>
<name>A0AAI9YEB4_9PEZI</name>
<sequence length="219" mass="23453">MQVTHFGRLIHLLHSFTIRQVKHSCVVRGIDSETNDVQAYIGKHTITSSASSSPQSGRSSESGLAIYADCSNAIVVATAFAALSNAELHHTVPTDSRGSLTDCRIHAGVAEASSGGSDYDDGSHVLASDQGGFRSRRLPRSRVSDYNGQRKGNAGPTARYPILSSKEAQSATHPAQQTAVMVLPPYENVEQPESNCGCATWQQRWASSATFGLGWPYGF</sequence>
<dbReference type="AlphaFoldDB" id="A0AAI9YEB4"/>
<keyword evidence="3" id="KW-1185">Reference proteome</keyword>
<dbReference type="Proteomes" id="UP001240678">
    <property type="component" value="Unassembled WGS sequence"/>
</dbReference>
<proteinExistence type="predicted"/>
<evidence type="ECO:0000313" key="3">
    <source>
        <dbReference type="Proteomes" id="UP001240678"/>
    </source>
</evidence>